<organism evidence="1 2">
    <name type="scientific">Haemaphysalis longicornis</name>
    <name type="common">Bush tick</name>
    <dbReference type="NCBI Taxonomy" id="44386"/>
    <lineage>
        <taxon>Eukaryota</taxon>
        <taxon>Metazoa</taxon>
        <taxon>Ecdysozoa</taxon>
        <taxon>Arthropoda</taxon>
        <taxon>Chelicerata</taxon>
        <taxon>Arachnida</taxon>
        <taxon>Acari</taxon>
        <taxon>Parasitiformes</taxon>
        <taxon>Ixodida</taxon>
        <taxon>Ixodoidea</taxon>
        <taxon>Ixodidae</taxon>
        <taxon>Haemaphysalinae</taxon>
        <taxon>Haemaphysalis</taxon>
    </lineage>
</organism>
<dbReference type="EMBL" id="JABSTR010000006">
    <property type="protein sequence ID" value="KAH9374151.1"/>
    <property type="molecule type" value="Genomic_DNA"/>
</dbReference>
<proteinExistence type="predicted"/>
<evidence type="ECO:0000313" key="1">
    <source>
        <dbReference type="EMBL" id="KAH9374151.1"/>
    </source>
</evidence>
<reference evidence="1 2" key="1">
    <citation type="journal article" date="2020" name="Cell">
        <title>Large-Scale Comparative Analyses of Tick Genomes Elucidate Their Genetic Diversity and Vector Capacities.</title>
        <authorList>
            <consortium name="Tick Genome and Microbiome Consortium (TIGMIC)"/>
            <person name="Jia N."/>
            <person name="Wang J."/>
            <person name="Shi W."/>
            <person name="Du L."/>
            <person name="Sun Y."/>
            <person name="Zhan W."/>
            <person name="Jiang J.F."/>
            <person name="Wang Q."/>
            <person name="Zhang B."/>
            <person name="Ji P."/>
            <person name="Bell-Sakyi L."/>
            <person name="Cui X.M."/>
            <person name="Yuan T.T."/>
            <person name="Jiang B.G."/>
            <person name="Yang W.F."/>
            <person name="Lam T.T."/>
            <person name="Chang Q.C."/>
            <person name="Ding S.J."/>
            <person name="Wang X.J."/>
            <person name="Zhu J.G."/>
            <person name="Ruan X.D."/>
            <person name="Zhao L."/>
            <person name="Wei J.T."/>
            <person name="Ye R.Z."/>
            <person name="Que T.C."/>
            <person name="Du C.H."/>
            <person name="Zhou Y.H."/>
            <person name="Cheng J.X."/>
            <person name="Dai P.F."/>
            <person name="Guo W.B."/>
            <person name="Han X.H."/>
            <person name="Huang E.J."/>
            <person name="Li L.F."/>
            <person name="Wei W."/>
            <person name="Gao Y.C."/>
            <person name="Liu J.Z."/>
            <person name="Shao H.Z."/>
            <person name="Wang X."/>
            <person name="Wang C.C."/>
            <person name="Yang T.C."/>
            <person name="Huo Q.B."/>
            <person name="Li W."/>
            <person name="Chen H.Y."/>
            <person name="Chen S.E."/>
            <person name="Zhou L.G."/>
            <person name="Ni X.B."/>
            <person name="Tian J.H."/>
            <person name="Sheng Y."/>
            <person name="Liu T."/>
            <person name="Pan Y.S."/>
            <person name="Xia L.Y."/>
            <person name="Li J."/>
            <person name="Zhao F."/>
            <person name="Cao W.C."/>
        </authorList>
    </citation>
    <scope>NUCLEOTIDE SEQUENCE [LARGE SCALE GENOMIC DNA]</scope>
    <source>
        <strain evidence="1">HaeL-2018</strain>
    </source>
</reference>
<accession>A0A9J6GH15</accession>
<sequence>MNMRSSVALRTSCQRTPASCSRLLRRGHRLMAHDWCRKLGHSDWDVVRSYLTSLQAFSATHFA</sequence>
<dbReference type="AlphaFoldDB" id="A0A9J6GH15"/>
<gene>
    <name evidence="1" type="ORF">HPB48_005420</name>
</gene>
<evidence type="ECO:0000313" key="2">
    <source>
        <dbReference type="Proteomes" id="UP000821853"/>
    </source>
</evidence>
<name>A0A9J6GH15_HAELO</name>
<dbReference type="VEuPathDB" id="VectorBase:HLOH_042659"/>
<dbReference type="Proteomes" id="UP000821853">
    <property type="component" value="Chromosome 4"/>
</dbReference>
<keyword evidence="2" id="KW-1185">Reference proteome</keyword>
<protein>
    <submittedName>
        <fullName evidence="1">Uncharacterized protein</fullName>
    </submittedName>
</protein>
<comment type="caution">
    <text evidence="1">The sequence shown here is derived from an EMBL/GenBank/DDBJ whole genome shotgun (WGS) entry which is preliminary data.</text>
</comment>